<proteinExistence type="inferred from homology"/>
<dbReference type="Pfam" id="PF01067">
    <property type="entry name" value="Calpain_III"/>
    <property type="match status" value="1"/>
</dbReference>
<dbReference type="InterPro" id="IPR022683">
    <property type="entry name" value="Calpain_III"/>
</dbReference>
<sequence length="1342" mass="154001">MSTGSFSENGQNILNEAQVLATLAVSYDQQKDYEGAIYFYNEAAKNLRKYVNQDGVNTNEEIDKKISDYEKRSNLLREKLNQILDNEHKNLTIKDESDCSVQRLEFLLKEALKEDEEGDTDEALPLYLMAIETGLKAKKEIKDPKLGERLTLIITQALERAEAIKGVNVKKKEFIPLEKKLNKSLSIDEEPMISISKSGHIVSGHVSYTKEEIEVLKTSSNINGIDYVPFIAQLDSKERFSTLSLFEDPNGLLKLSLKQKSNFIGYRRLSEIAENPVIFTNYKHIDCFAIKQTIVTDCSFIASLTVAALYERRFGKRLISCIIFPQNRHGEPVYNPCGKYMIILHVNGILRKVIIDDRLPVGHYGQLMCSYSQNKNEFWVSLLEKAYMKVMGGYDFPGSNSNIDLHALTGWLPERISLSEYNKENFFRLISRRYTAGDALITFATGDISDFESERTGLVSTHAYAMLDAKSVNDQRLFLLKNPWSHVRWKGKFSERDLTSWTAEMKKALNYDPNSAKNFDNGVFWIDIDSLFKFFDVCYLSWNPALFKYFYCTHDIWNAGVGPVKDLYYMGDNPQYSLKITNPDSSTWIVLTRHIMDRDDFANNKEYIALLVYKNNGEKVILPFEPKPYIDGARINSPHYLCKIIVDKNNPELRYTLVMNGNWTQETAGGCRNHPNTYQNNPVYQLVLEGSSRDSDNEVMIELRGPKSYAIGLEVITVSVLNQNSPNYFQRKDTGSFRSGCTYLRLKSIPTGTYQIIPSTFLPGQVGPFFIYVHSTHPIKLKKINMDIEMENYDDEDPAEIYRKCVELLSSKDFIMEDSVIPTLKRFIQVKGTKEEAIHLLSSNYDAVAQIANLLAEWLLMTDLTLAEVQSTVEDNLKNMIIKHFDQKKADSIFLDESKGNPDWLTALIQHQPWRKLIFQLADKYPDCLMLTFTVKLISDAGFQSEITSISTASQQLEVFTRILKTSVTNFLEKGEEMLDSEKVLTEFANQKEALMLNDFFQEISRFAQKNGHNATPIMLALMGISSHPRLAQALSAMLAKDALNPADITTLYKCYQETSPPPVEFLRIPQFLDLLLDALFKPGSKLHSEQRPKYVYLLAYASSVHEAYRKHNNAYNNVQFRKSINRDELKPTIQAIEKVSSLCVERKGSSEIMPELKTLYQMIEKYQVVAYGIVYWVKHVVSEPSYFKLNTEQTPLHLALLDEVTACHNTLHKITLNLYIDIFEKQYDELEVLAQLELKKMILDRMIHLISKGCVVPVLKYIKQCWQKGDTDISLFRYFIIEVLSMITAPYSIEFIDLFLPLVECEEVTGNMRSEVETTLVNEFIETCKNLKNENRVHLED</sequence>
<feature type="active site" evidence="5">
    <location>
        <position position="298"/>
    </location>
</feature>
<evidence type="ECO:0000256" key="3">
    <source>
        <dbReference type="ARBA" id="ARBA00022801"/>
    </source>
</evidence>
<dbReference type="InterPro" id="IPR036181">
    <property type="entry name" value="MIT_dom_sf"/>
</dbReference>
<dbReference type="CDD" id="cd00044">
    <property type="entry name" value="CysPc"/>
    <property type="match status" value="1"/>
</dbReference>
<dbReference type="SMART" id="SM00720">
    <property type="entry name" value="calpain_III"/>
    <property type="match status" value="1"/>
</dbReference>
<reference evidence="8 9" key="1">
    <citation type="journal article" date="2018" name="J. Allergy Clin. Immunol.">
        <title>High-quality assembly of Dermatophagoides pteronyssinus genome and transcriptome reveals a wide range of novel allergens.</title>
        <authorList>
            <person name="Liu X.Y."/>
            <person name="Yang K.Y."/>
            <person name="Wang M.Q."/>
            <person name="Kwok J.S."/>
            <person name="Zeng X."/>
            <person name="Yang Z."/>
            <person name="Xiao X.J."/>
            <person name="Lau C.P."/>
            <person name="Li Y."/>
            <person name="Huang Z.M."/>
            <person name="Ba J.G."/>
            <person name="Yim A.K."/>
            <person name="Ouyang C.Y."/>
            <person name="Ngai S.M."/>
            <person name="Chan T.F."/>
            <person name="Leung E.L."/>
            <person name="Liu L."/>
            <person name="Liu Z.G."/>
            <person name="Tsui S.K."/>
        </authorList>
    </citation>
    <scope>NUCLEOTIDE SEQUENCE [LARGE SCALE GENOMIC DNA]</scope>
    <source>
        <strain evidence="8">Derp</strain>
    </source>
</reference>
<dbReference type="SUPFAM" id="SSF116846">
    <property type="entry name" value="MIT domain"/>
    <property type="match status" value="2"/>
</dbReference>
<evidence type="ECO:0000259" key="7">
    <source>
        <dbReference type="PROSITE" id="PS50203"/>
    </source>
</evidence>
<dbReference type="PRINTS" id="PR00704">
    <property type="entry name" value="CALPAIN"/>
</dbReference>
<gene>
    <name evidence="8" type="primary">CAPN7</name>
    <name evidence="8" type="ORF">DERP_012600</name>
</gene>
<keyword evidence="3 5" id="KW-0378">Hydrolase</keyword>
<evidence type="ECO:0000256" key="2">
    <source>
        <dbReference type="ARBA" id="ARBA00022670"/>
    </source>
</evidence>
<dbReference type="InterPro" id="IPR022684">
    <property type="entry name" value="Calpain_cysteine_protease"/>
</dbReference>
<dbReference type="SUPFAM" id="SSF49758">
    <property type="entry name" value="Calpain large subunit, middle domain (domain III)"/>
    <property type="match status" value="2"/>
</dbReference>
<dbReference type="InterPro" id="IPR007330">
    <property type="entry name" value="MIT_dom"/>
</dbReference>
<dbReference type="PANTHER" id="PTHR46143">
    <property type="entry name" value="CALPAIN-7"/>
    <property type="match status" value="1"/>
</dbReference>
<feature type="active site" evidence="5">
    <location>
        <position position="482"/>
    </location>
</feature>
<dbReference type="Proteomes" id="UP000887458">
    <property type="component" value="Unassembled WGS sequence"/>
</dbReference>
<keyword evidence="9" id="KW-1185">Reference proteome</keyword>
<feature type="coiled-coil region" evidence="6">
    <location>
        <begin position="59"/>
        <end position="86"/>
    </location>
</feature>
<dbReference type="Gene3D" id="1.20.58.80">
    <property type="entry name" value="Phosphotransferase system, lactose/cellobiose-type IIA subunit"/>
    <property type="match status" value="2"/>
</dbReference>
<evidence type="ECO:0000313" key="9">
    <source>
        <dbReference type="Proteomes" id="UP000887458"/>
    </source>
</evidence>
<comment type="caution">
    <text evidence="8">The sequence shown here is derived from an EMBL/GenBank/DDBJ whole genome shotgun (WGS) entry which is preliminary data.</text>
</comment>
<dbReference type="Pfam" id="PF04858">
    <property type="entry name" value="TH1"/>
    <property type="match status" value="1"/>
</dbReference>
<accession>A0ABQ8IUX8</accession>
<dbReference type="InterPro" id="IPR022682">
    <property type="entry name" value="Calpain_domain_III"/>
</dbReference>
<organism evidence="8 9">
    <name type="scientific">Dermatophagoides pteronyssinus</name>
    <name type="common">European house dust mite</name>
    <dbReference type="NCBI Taxonomy" id="6956"/>
    <lineage>
        <taxon>Eukaryota</taxon>
        <taxon>Metazoa</taxon>
        <taxon>Ecdysozoa</taxon>
        <taxon>Arthropoda</taxon>
        <taxon>Chelicerata</taxon>
        <taxon>Arachnida</taxon>
        <taxon>Acari</taxon>
        <taxon>Acariformes</taxon>
        <taxon>Sarcoptiformes</taxon>
        <taxon>Astigmata</taxon>
        <taxon>Psoroptidia</taxon>
        <taxon>Analgoidea</taxon>
        <taxon>Pyroglyphidae</taxon>
        <taxon>Dermatophagoidinae</taxon>
        <taxon>Dermatophagoides</taxon>
    </lineage>
</organism>
<evidence type="ECO:0000256" key="4">
    <source>
        <dbReference type="ARBA" id="ARBA00022807"/>
    </source>
</evidence>
<dbReference type="Pfam" id="PF00648">
    <property type="entry name" value="Peptidase_C2"/>
    <property type="match status" value="1"/>
</dbReference>
<comment type="similarity">
    <text evidence="1">Belongs to the peptidase C2 family.</text>
</comment>
<dbReference type="PANTHER" id="PTHR46143:SF1">
    <property type="entry name" value="CALPAIN-7"/>
    <property type="match status" value="1"/>
</dbReference>
<keyword evidence="6" id="KW-0175">Coiled coil</keyword>
<dbReference type="InterPro" id="IPR036213">
    <property type="entry name" value="Calpain_III_sf"/>
</dbReference>
<dbReference type="PROSITE" id="PS50203">
    <property type="entry name" value="CALPAIN_CAT"/>
    <property type="match status" value="1"/>
</dbReference>
<evidence type="ECO:0000313" key="8">
    <source>
        <dbReference type="EMBL" id="KAH9414121.1"/>
    </source>
</evidence>
<protein>
    <submittedName>
        <fullName evidence="8">Calpain 7</fullName>
    </submittedName>
</protein>
<feature type="domain" description="Calpain catalytic" evidence="7">
    <location>
        <begin position="239"/>
        <end position="544"/>
    </location>
</feature>
<keyword evidence="4 5" id="KW-0788">Thiol protease</keyword>
<dbReference type="SMART" id="SM00230">
    <property type="entry name" value="CysPc"/>
    <property type="match status" value="1"/>
</dbReference>
<evidence type="ECO:0000256" key="1">
    <source>
        <dbReference type="ARBA" id="ARBA00007623"/>
    </source>
</evidence>
<dbReference type="Gene3D" id="3.90.70.10">
    <property type="entry name" value="Cysteine proteinases"/>
    <property type="match status" value="1"/>
</dbReference>
<reference evidence="8 9" key="2">
    <citation type="journal article" date="2022" name="Mol. Biol. Evol.">
        <title>Comparative Genomics Reveals Insights into the Divergent Evolution of Astigmatic Mites and Household Pest Adaptations.</title>
        <authorList>
            <person name="Xiong Q."/>
            <person name="Wan A.T."/>
            <person name="Liu X."/>
            <person name="Fung C.S."/>
            <person name="Xiao X."/>
            <person name="Malainual N."/>
            <person name="Hou J."/>
            <person name="Wang L."/>
            <person name="Wang M."/>
            <person name="Yang K.Y."/>
            <person name="Cui Y."/>
            <person name="Leung E.L."/>
            <person name="Nong W."/>
            <person name="Shin S.K."/>
            <person name="Au S.W."/>
            <person name="Jeong K.Y."/>
            <person name="Chew F.T."/>
            <person name="Hui J.H."/>
            <person name="Leung T.F."/>
            <person name="Tungtrongchitr A."/>
            <person name="Zhong N."/>
            <person name="Liu Z."/>
            <person name="Tsui S.K."/>
        </authorList>
    </citation>
    <scope>NUCLEOTIDE SEQUENCE [LARGE SCALE GENOMIC DNA]</scope>
    <source>
        <strain evidence="8">Derp</strain>
    </source>
</reference>
<dbReference type="Pfam" id="PF04212">
    <property type="entry name" value="MIT"/>
    <property type="match status" value="1"/>
</dbReference>
<dbReference type="SUPFAM" id="SSF54001">
    <property type="entry name" value="Cysteine proteinases"/>
    <property type="match status" value="1"/>
</dbReference>
<dbReference type="EMBL" id="NJHN03000114">
    <property type="protein sequence ID" value="KAH9414121.1"/>
    <property type="molecule type" value="Genomic_DNA"/>
</dbReference>
<dbReference type="InterPro" id="IPR006942">
    <property type="entry name" value="TH1"/>
</dbReference>
<evidence type="ECO:0000256" key="6">
    <source>
        <dbReference type="SAM" id="Coils"/>
    </source>
</evidence>
<dbReference type="InterPro" id="IPR038765">
    <property type="entry name" value="Papain-like_cys_pep_sf"/>
</dbReference>
<name>A0ABQ8IUX8_DERPT</name>
<dbReference type="Gene3D" id="2.60.120.380">
    <property type="match status" value="1"/>
</dbReference>
<dbReference type="InterPro" id="IPR051297">
    <property type="entry name" value="PalB/RIM13"/>
</dbReference>
<dbReference type="InterPro" id="IPR001300">
    <property type="entry name" value="Peptidase_C2_calpain_cat"/>
</dbReference>
<keyword evidence="2 5" id="KW-0645">Protease</keyword>
<evidence type="ECO:0000256" key="5">
    <source>
        <dbReference type="PROSITE-ProRule" id="PRU00239"/>
    </source>
</evidence>
<feature type="active site" evidence="5">
    <location>
        <position position="462"/>
    </location>
</feature>